<name>A0ABW0MDV7_9BURK</name>
<dbReference type="PANTHER" id="PTHR42978:SF6">
    <property type="entry name" value="QUORUM-QUENCHING LACTONASE YTNP-RELATED"/>
    <property type="match status" value="1"/>
</dbReference>
<proteinExistence type="inferred from homology"/>
<keyword evidence="3" id="KW-0378">Hydrolase</keyword>
<evidence type="ECO:0000256" key="1">
    <source>
        <dbReference type="ARBA" id="ARBA00007749"/>
    </source>
</evidence>
<dbReference type="Proteomes" id="UP001596045">
    <property type="component" value="Unassembled WGS sequence"/>
</dbReference>
<dbReference type="InterPro" id="IPR051013">
    <property type="entry name" value="MBL_superfamily_lactonases"/>
</dbReference>
<dbReference type="SMART" id="SM00849">
    <property type="entry name" value="Lactamase_B"/>
    <property type="match status" value="1"/>
</dbReference>
<comment type="similarity">
    <text evidence="1">Belongs to the metallo-beta-lactamase superfamily.</text>
</comment>
<keyword evidence="8" id="KW-1185">Reference proteome</keyword>
<reference evidence="8" key="1">
    <citation type="journal article" date="2019" name="Int. J. Syst. Evol. Microbiol.">
        <title>The Global Catalogue of Microorganisms (GCM) 10K type strain sequencing project: providing services to taxonomists for standard genome sequencing and annotation.</title>
        <authorList>
            <consortium name="The Broad Institute Genomics Platform"/>
            <consortium name="The Broad Institute Genome Sequencing Center for Infectious Disease"/>
            <person name="Wu L."/>
            <person name="Ma J."/>
        </authorList>
    </citation>
    <scope>NUCLEOTIDE SEQUENCE [LARGE SCALE GENOMIC DNA]</scope>
    <source>
        <strain evidence="8">JCM 17066</strain>
    </source>
</reference>
<dbReference type="SUPFAM" id="SSF56281">
    <property type="entry name" value="Metallo-hydrolase/oxidoreductase"/>
    <property type="match status" value="1"/>
</dbReference>
<evidence type="ECO:0000259" key="6">
    <source>
        <dbReference type="SMART" id="SM00849"/>
    </source>
</evidence>
<evidence type="ECO:0000256" key="5">
    <source>
        <dbReference type="SAM" id="SignalP"/>
    </source>
</evidence>
<evidence type="ECO:0000313" key="8">
    <source>
        <dbReference type="Proteomes" id="UP001596045"/>
    </source>
</evidence>
<gene>
    <name evidence="7" type="ORF">ACFPM8_17675</name>
</gene>
<evidence type="ECO:0000313" key="7">
    <source>
        <dbReference type="EMBL" id="MFC5475795.1"/>
    </source>
</evidence>
<accession>A0ABW0MDV7</accession>
<evidence type="ECO:0000256" key="2">
    <source>
        <dbReference type="ARBA" id="ARBA00022723"/>
    </source>
</evidence>
<keyword evidence="2" id="KW-0479">Metal-binding</keyword>
<keyword evidence="5" id="KW-0732">Signal</keyword>
<evidence type="ECO:0000256" key="3">
    <source>
        <dbReference type="ARBA" id="ARBA00022801"/>
    </source>
</evidence>
<protein>
    <submittedName>
        <fullName evidence="7">MBL fold metallo-hydrolase</fullName>
    </submittedName>
</protein>
<dbReference type="Pfam" id="PF00753">
    <property type="entry name" value="Lactamase_B"/>
    <property type="match status" value="1"/>
</dbReference>
<dbReference type="PANTHER" id="PTHR42978">
    <property type="entry name" value="QUORUM-QUENCHING LACTONASE YTNP-RELATED-RELATED"/>
    <property type="match status" value="1"/>
</dbReference>
<organism evidence="7 8">
    <name type="scientific">Paraherbaspirillum soli</name>
    <dbReference type="NCBI Taxonomy" id="631222"/>
    <lineage>
        <taxon>Bacteria</taxon>
        <taxon>Pseudomonadati</taxon>
        <taxon>Pseudomonadota</taxon>
        <taxon>Betaproteobacteria</taxon>
        <taxon>Burkholderiales</taxon>
        <taxon>Oxalobacteraceae</taxon>
        <taxon>Paraherbaspirillum</taxon>
    </lineage>
</organism>
<feature type="domain" description="Metallo-beta-lactamase" evidence="6">
    <location>
        <begin position="97"/>
        <end position="303"/>
    </location>
</feature>
<dbReference type="EMBL" id="JBHSMT010000029">
    <property type="protein sequence ID" value="MFC5475795.1"/>
    <property type="molecule type" value="Genomic_DNA"/>
</dbReference>
<keyword evidence="4" id="KW-0862">Zinc</keyword>
<sequence length="333" mass="35522">MTREFLKASRHALSALAIAAAAASTLLAPTAAIAAAPAQQKTQAPGYYRMALGDFEVTALYDGYIDLNQGELLKNVSAPDLKKLLARMFLGPTVQTSVNGYLVNTGTNLVLVDVGAGKCFGPTLGTIQDSIRAAGYQPEQVDTVVITHLHGDHSCGLIGADGQLAFPNAELRTAKSESDFWLSEEVASKAPKQMQQFFKMARDSVQPYIAAGKFHPFQGRTELAPGLIAVPTPGHTPGHTSYQFSSKGETLLVLGDLIHSHAAQFPRPKIAIQFDIDSPKAVKTREAIFAQAAKNKTWLAGAHLPFPGIGRIRTEGSGYAWVPVEYAPIVGGK</sequence>
<dbReference type="InterPro" id="IPR036866">
    <property type="entry name" value="RibonucZ/Hydroxyglut_hydro"/>
</dbReference>
<dbReference type="CDD" id="cd07720">
    <property type="entry name" value="OPHC2-like_MBL-fold"/>
    <property type="match status" value="1"/>
</dbReference>
<comment type="caution">
    <text evidence="7">The sequence shown here is derived from an EMBL/GenBank/DDBJ whole genome shotgun (WGS) entry which is preliminary data.</text>
</comment>
<dbReference type="InterPro" id="IPR001279">
    <property type="entry name" value="Metallo-B-lactamas"/>
</dbReference>
<dbReference type="Gene3D" id="3.60.15.10">
    <property type="entry name" value="Ribonuclease Z/Hydroxyacylglutathione hydrolase-like"/>
    <property type="match status" value="1"/>
</dbReference>
<evidence type="ECO:0000256" key="4">
    <source>
        <dbReference type="ARBA" id="ARBA00022833"/>
    </source>
</evidence>
<dbReference type="RefSeq" id="WP_378999426.1">
    <property type="nucleotide sequence ID" value="NZ_JBHSMT010000029.1"/>
</dbReference>
<feature type="signal peptide" evidence="5">
    <location>
        <begin position="1"/>
        <end position="34"/>
    </location>
</feature>
<feature type="chain" id="PRO_5045928137" evidence="5">
    <location>
        <begin position="35"/>
        <end position="333"/>
    </location>
</feature>